<organism evidence="1 2">
    <name type="scientific">Naganishia vaughanmartiniae</name>
    <dbReference type="NCBI Taxonomy" id="1424756"/>
    <lineage>
        <taxon>Eukaryota</taxon>
        <taxon>Fungi</taxon>
        <taxon>Dikarya</taxon>
        <taxon>Basidiomycota</taxon>
        <taxon>Agaricomycotina</taxon>
        <taxon>Tremellomycetes</taxon>
        <taxon>Filobasidiales</taxon>
        <taxon>Filobasidiaceae</taxon>
        <taxon>Naganishia</taxon>
    </lineage>
</organism>
<gene>
    <name evidence="1" type="ORF">QFC22_004989</name>
</gene>
<keyword evidence="2" id="KW-1185">Reference proteome</keyword>
<name>A0ACC2WZA3_9TREE</name>
<reference evidence="1" key="1">
    <citation type="submission" date="2023-04" db="EMBL/GenBank/DDBJ databases">
        <title>Draft Genome sequencing of Naganishia species isolated from polar environments using Oxford Nanopore Technology.</title>
        <authorList>
            <person name="Leo P."/>
            <person name="Venkateswaran K."/>
        </authorList>
    </citation>
    <scope>NUCLEOTIDE SEQUENCE</scope>
    <source>
        <strain evidence="1">MNA-CCFEE 5425</strain>
    </source>
</reference>
<dbReference type="Proteomes" id="UP001243375">
    <property type="component" value="Unassembled WGS sequence"/>
</dbReference>
<protein>
    <submittedName>
        <fullName evidence="1">Uncharacterized protein</fullName>
    </submittedName>
</protein>
<comment type="caution">
    <text evidence="1">The sequence shown here is derived from an EMBL/GenBank/DDBJ whole genome shotgun (WGS) entry which is preliminary data.</text>
</comment>
<dbReference type="EMBL" id="JASBWU010000015">
    <property type="protein sequence ID" value="KAJ9115847.1"/>
    <property type="molecule type" value="Genomic_DNA"/>
</dbReference>
<evidence type="ECO:0000313" key="2">
    <source>
        <dbReference type="Proteomes" id="UP001243375"/>
    </source>
</evidence>
<proteinExistence type="predicted"/>
<sequence>MHSSSLPLVLCFGTASALSKFVESLKSDGGTSHQPMDMDNNTFPEKTRDVPMTPFTVPPHPTTQINSLEAQGITRSQEAAVVTQVFSPYITSSDEHPQTNSNTTAVAHQTPSSDPSQSQSQTHIRNASGDSASLPQSNDYQTVPGILPREIPPPLIAAAPSHASPGGQTSGPPLPLSYASPTVGNSSFSVKATTPLHVGIAFGALPSVSSSSGSGTSAASSNPHTTGPHAHNETTTAAGGAGARLDSPNSSKKHMDRTLRFGFGGK</sequence>
<accession>A0ACC2WZA3</accession>
<evidence type="ECO:0000313" key="1">
    <source>
        <dbReference type="EMBL" id="KAJ9115847.1"/>
    </source>
</evidence>